<name>B4DBA8_9BACT</name>
<dbReference type="RefSeq" id="WP_006983517.1">
    <property type="nucleotide sequence ID" value="NZ_ABVL01000036.1"/>
</dbReference>
<organism evidence="2 3">
    <name type="scientific">Chthoniobacter flavus Ellin428</name>
    <dbReference type="NCBI Taxonomy" id="497964"/>
    <lineage>
        <taxon>Bacteria</taxon>
        <taxon>Pseudomonadati</taxon>
        <taxon>Verrucomicrobiota</taxon>
        <taxon>Spartobacteria</taxon>
        <taxon>Chthoniobacterales</taxon>
        <taxon>Chthoniobacteraceae</taxon>
        <taxon>Chthoniobacter</taxon>
    </lineage>
</organism>
<proteinExistence type="predicted"/>
<gene>
    <name evidence="2" type="ORF">CfE428DRAFT_6199</name>
</gene>
<reference evidence="2 3" key="1">
    <citation type="journal article" date="2011" name="J. Bacteriol.">
        <title>Genome sequence of Chthoniobacter flavus Ellin428, an aerobic heterotrophic soil bacterium.</title>
        <authorList>
            <person name="Kant R."/>
            <person name="van Passel M.W."/>
            <person name="Palva A."/>
            <person name="Lucas S."/>
            <person name="Lapidus A."/>
            <person name="Glavina Del Rio T."/>
            <person name="Dalin E."/>
            <person name="Tice H."/>
            <person name="Bruce D."/>
            <person name="Goodwin L."/>
            <person name="Pitluck S."/>
            <person name="Larimer F.W."/>
            <person name="Land M.L."/>
            <person name="Hauser L."/>
            <person name="Sangwan P."/>
            <person name="de Vos W.M."/>
            <person name="Janssen P.H."/>
            <person name="Smidt H."/>
        </authorList>
    </citation>
    <scope>NUCLEOTIDE SEQUENCE [LARGE SCALE GENOMIC DNA]</scope>
    <source>
        <strain evidence="2 3">Ellin428</strain>
    </source>
</reference>
<dbReference type="InParanoid" id="B4DBA8"/>
<comment type="caution">
    <text evidence="2">The sequence shown here is derived from an EMBL/GenBank/DDBJ whole genome shotgun (WGS) entry which is preliminary data.</text>
</comment>
<dbReference type="eggNOG" id="ENOG50336K5">
    <property type="taxonomic scope" value="Bacteria"/>
</dbReference>
<keyword evidence="3" id="KW-1185">Reference proteome</keyword>
<feature type="region of interest" description="Disordered" evidence="1">
    <location>
        <begin position="1"/>
        <end position="23"/>
    </location>
</feature>
<evidence type="ECO:0000256" key="1">
    <source>
        <dbReference type="SAM" id="MobiDB-lite"/>
    </source>
</evidence>
<dbReference type="EMBL" id="ABVL01000036">
    <property type="protein sequence ID" value="EDY16296.1"/>
    <property type="molecule type" value="Genomic_DNA"/>
</dbReference>
<evidence type="ECO:0000313" key="2">
    <source>
        <dbReference type="EMBL" id="EDY16296.1"/>
    </source>
</evidence>
<evidence type="ECO:0000313" key="3">
    <source>
        <dbReference type="Proteomes" id="UP000005824"/>
    </source>
</evidence>
<dbReference type="AlphaFoldDB" id="B4DBA8"/>
<dbReference type="Proteomes" id="UP000005824">
    <property type="component" value="Unassembled WGS sequence"/>
</dbReference>
<protein>
    <submittedName>
        <fullName evidence="2">Uncharacterized protein</fullName>
    </submittedName>
</protein>
<sequence>MSATPPSQPEENVPTAKSGESQTHRDLKRLALLWAQMNGFRIAAAEVSLPNHRVRMDVAAYKPQRVREARRDTRTDRERLVWKTAVGVTAIFECKASTTDFVRDARSMKATAERLQALHEKKGRAEQELCLHYPSIRNGDSLFQEYETLNFERPGYERYEKIIREIRRLSDRLHGNTKFDRLTKYGAANLFYVVAEPDIVSSHLLPCGWGLLERVGGDLLLKVKPHWYEVPEDDRLAFFQRIALAATRAVNREHGAIFVPEGFAGREMPTP</sequence>
<accession>B4DBA8</accession>
<dbReference type="STRING" id="497964.CfE428DRAFT_6199"/>